<dbReference type="HOGENOM" id="CLU_568687_0_0_1"/>
<dbReference type="Proteomes" id="UP000019384">
    <property type="component" value="Unassembled WGS sequence"/>
</dbReference>
<dbReference type="STRING" id="1382522.W6MH10"/>
<comment type="similarity">
    <text evidence="2 7">Belongs to the Mediator complex subunit 1 family.</text>
</comment>
<dbReference type="GO" id="GO:0003712">
    <property type="term" value="F:transcription coregulator activity"/>
    <property type="evidence" value="ECO:0007669"/>
    <property type="project" value="InterPro"/>
</dbReference>
<dbReference type="InterPro" id="IPR019680">
    <property type="entry name" value="Mediator_Med1"/>
</dbReference>
<dbReference type="Pfam" id="PF10744">
    <property type="entry name" value="Med1"/>
    <property type="match status" value="1"/>
</dbReference>
<dbReference type="OrthoDB" id="5310959at2759"/>
<dbReference type="AlphaFoldDB" id="W6MH10"/>
<dbReference type="PANTHER" id="PTHR35041">
    <property type="entry name" value="MEDIATOR OF RNA POLYMERASE II TRANSCRIPTION SUBUNIT 1"/>
    <property type="match status" value="1"/>
</dbReference>
<comment type="function">
    <text evidence="7">Component of the Mediator complex, a coactivator involved in the regulated transcription of nearly all RNA polymerase II-dependent genes. Mediator functions as a bridge to convey information from gene-specific regulatory proteins to the basal RNA polymerase II transcription machinery. Mediator is recruited to promoters by direct interactions with regulatory proteins and serves as a scaffold for the assembly of a functional preinitiation complex with RNA polymerase II and the general transcription factors.</text>
</comment>
<comment type="subcellular location">
    <subcellularLocation>
        <location evidence="1 7">Nucleus</location>
    </subcellularLocation>
</comment>
<evidence type="ECO:0000256" key="4">
    <source>
        <dbReference type="ARBA" id="ARBA00023159"/>
    </source>
</evidence>
<dbReference type="GeneID" id="34518321"/>
<protein>
    <recommendedName>
        <fullName evidence="7">Mediator of RNA polymerase II transcription subunit 1</fullName>
    </recommendedName>
    <alternativeName>
        <fullName evidence="7">Mediator complex subunit 1</fullName>
    </alternativeName>
</protein>
<dbReference type="EMBL" id="HG793125">
    <property type="protein sequence ID" value="CDK24918.1"/>
    <property type="molecule type" value="Genomic_DNA"/>
</dbReference>
<evidence type="ECO:0000256" key="5">
    <source>
        <dbReference type="ARBA" id="ARBA00023163"/>
    </source>
</evidence>
<dbReference type="GO" id="GO:0016592">
    <property type="term" value="C:mediator complex"/>
    <property type="evidence" value="ECO:0007669"/>
    <property type="project" value="InterPro"/>
</dbReference>
<name>W6MH10_9ASCO</name>
<organism evidence="9 10">
    <name type="scientific">Kuraishia capsulata CBS 1993</name>
    <dbReference type="NCBI Taxonomy" id="1382522"/>
    <lineage>
        <taxon>Eukaryota</taxon>
        <taxon>Fungi</taxon>
        <taxon>Dikarya</taxon>
        <taxon>Ascomycota</taxon>
        <taxon>Saccharomycotina</taxon>
        <taxon>Pichiomycetes</taxon>
        <taxon>Pichiales</taxon>
        <taxon>Pichiaceae</taxon>
        <taxon>Kuraishia</taxon>
    </lineage>
</organism>
<dbReference type="RefSeq" id="XP_022456933.1">
    <property type="nucleotide sequence ID" value="XM_022605468.1"/>
</dbReference>
<reference evidence="9" key="2">
    <citation type="submission" date="2014-02" db="EMBL/GenBank/DDBJ databases">
        <title>Complete DNA sequence of /Kuraishia capsulata/ illustrates novel genomic features among budding yeasts (/Saccharomycotina/).</title>
        <authorList>
            <person name="Morales L."/>
            <person name="Noel B."/>
            <person name="Porcel B."/>
            <person name="Marcet-Houben M."/>
            <person name="Hullo M-F."/>
            <person name="Sacerdot C."/>
            <person name="Tekaia F."/>
            <person name="Leh-Louis V."/>
            <person name="Despons L."/>
            <person name="Khanna V."/>
            <person name="Aury J-M."/>
            <person name="Barbe V."/>
            <person name="Couloux A."/>
            <person name="Labadie K."/>
            <person name="Pelletier E."/>
            <person name="Souciet J-L."/>
            <person name="Boekhout T."/>
            <person name="Gabaldon T."/>
            <person name="Wincker P."/>
            <person name="Dujon B."/>
        </authorList>
    </citation>
    <scope>NUCLEOTIDE SEQUENCE</scope>
    <source>
        <strain evidence="9">CBS 1993</strain>
    </source>
</reference>
<dbReference type="PANTHER" id="PTHR35041:SF4">
    <property type="entry name" value="MEDIATOR OF RNA POLYMERASE II TRANSCRIPTION SUBUNIT 1"/>
    <property type="match status" value="1"/>
</dbReference>
<keyword evidence="4 7" id="KW-0010">Activator</keyword>
<keyword evidence="5 7" id="KW-0804">Transcription</keyword>
<keyword evidence="3 7" id="KW-0805">Transcription regulation</keyword>
<evidence type="ECO:0000259" key="8">
    <source>
        <dbReference type="Pfam" id="PF10744"/>
    </source>
</evidence>
<evidence type="ECO:0000256" key="2">
    <source>
        <dbReference type="ARBA" id="ARBA00006210"/>
    </source>
</evidence>
<dbReference type="GO" id="GO:0045944">
    <property type="term" value="P:positive regulation of transcription by RNA polymerase II"/>
    <property type="evidence" value="ECO:0007669"/>
    <property type="project" value="UniProtKB-ARBA"/>
</dbReference>
<evidence type="ECO:0000313" key="10">
    <source>
        <dbReference type="Proteomes" id="UP000019384"/>
    </source>
</evidence>
<accession>W6MH10</accession>
<keyword evidence="6 7" id="KW-0539">Nucleus</keyword>
<proteinExistence type="inferred from homology"/>
<evidence type="ECO:0000313" key="9">
    <source>
        <dbReference type="EMBL" id="CDK24918.1"/>
    </source>
</evidence>
<evidence type="ECO:0000256" key="6">
    <source>
        <dbReference type="ARBA" id="ARBA00023242"/>
    </source>
</evidence>
<evidence type="ECO:0000256" key="7">
    <source>
        <dbReference type="RuleBase" id="RU364059"/>
    </source>
</evidence>
<evidence type="ECO:0000256" key="1">
    <source>
        <dbReference type="ARBA" id="ARBA00004123"/>
    </source>
</evidence>
<reference evidence="9" key="1">
    <citation type="submission" date="2013-12" db="EMBL/GenBank/DDBJ databases">
        <authorList>
            <person name="Genoscope - CEA"/>
        </authorList>
    </citation>
    <scope>NUCLEOTIDE SEQUENCE</scope>
    <source>
        <strain evidence="9">CBS 1993</strain>
    </source>
</reference>
<keyword evidence="10" id="KW-1185">Reference proteome</keyword>
<evidence type="ECO:0000256" key="3">
    <source>
        <dbReference type="ARBA" id="ARBA00023015"/>
    </source>
</evidence>
<sequence>MSGIDTELVLPISEISEILQKRPGLVSIDGIKRLSNLYGFETFADAISGTVPPVERLSLSGKIVLIDIDFQAGVVSSVSISSAVAIAPLGSAQLDFLNPATSPNIEHILLENLRCERLDSFNRNLRTLAQLDRLSEPSPLDLFNFLHKLAYNLDCVAQYQLKVACEVSADKLKDLKDGYAGIGKIEINRDGKVGVFLKYWENTRRIRRWIEARDRSRYNPGQFHIHFKFMEKMELETRAEPNAESASEVAVASEDAPLVDEKFPDVWFENGKWLLTPGHVSRMATLVLELLPCVWVPEGLVAKWGTRCEFIASDNSNDYNGRILDPSPIDRMIGELNSGLYTQYSLNSRRLRISAIVGSRFVKLHKVMLSDVTQLQQIVDDLRSYCVLTNLLNRLLDEVTEYEEQAVPQIRLSDLAEGRVNGPTAAVGSSLVISNDNTGIKLLANGTSVTIRAGRLEGDSYLAVSEDLVLSRVL</sequence>
<gene>
    <name evidence="9" type="ORF">KUCA_T00000885001</name>
</gene>
<feature type="domain" description="Mediator complex subunit Med1" evidence="8">
    <location>
        <begin position="14"/>
        <end position="212"/>
    </location>
</feature>